<dbReference type="EMBL" id="JBJQND010000016">
    <property type="protein sequence ID" value="KAL3846916.1"/>
    <property type="molecule type" value="Genomic_DNA"/>
</dbReference>
<comment type="caution">
    <text evidence="26">The sequence shown here is derived from an EMBL/GenBank/DDBJ whole genome shotgun (WGS) entry which is preliminary data.</text>
</comment>
<evidence type="ECO:0000256" key="4">
    <source>
        <dbReference type="ARBA" id="ARBA00004279"/>
    </source>
</evidence>
<sequence length="649" mass="71623">MGLILQSLVTCLFVTYVHGLVFRFPSNKACIIAQMDARFNLSNSKASSILKDPQLDEVNSKCANGSTATLALKWTDTNDTMTFTFIKGVEKVTMHSVYGFIPVAHFKDSKNNTLIEMDGPQNELSMSNMSYKCDSPQSLKFAKDIYQLVMSVAKVQVQAFEVENGKFSDYEECSEDSSTTAPETTTHQSQTTTGQQTTIIPLGDYTYVYPSSDRPCIILNSPIHLSITYINNKKTTVTRNVDVLNRLQVNITGQCAVNDTAFIMLTWKFKRSSKFSLKMEFIADTEAKLNEMEVKGVMTQEDFQDLPNKSMNVASIGSVDSFESSNLTYYYCNSTQEVKLDNVTTVVIDKIQVQAFGVNKTFTGDGKECSQDFSTENPMTSTMHTNTTTSHNTTSTESTTIPVSNSTTASTTPISTTAAPLHPKNNYSVSDGGITCVYFEAGMDFTFSYNTTNGTKTAVISVPQKFTTNGTCSMQNATMNETLNVLSIYFYTSWNLTFVFSPDNSSSQLGDMQFKTYSVKSIELHYKMEPNLFPGSNDTQTHYATANFTGALFQSKANGSYKCNVDTEVTFTGNVKLNTYNLQYKAFNHDNSTNFGGELSECSGDNSNDNKTNSVVPIAVGAALAGLVVIVLIAYLIGRRRNRKGYESV</sequence>
<proteinExistence type="inferred from homology"/>
<evidence type="ECO:0000256" key="19">
    <source>
        <dbReference type="ARBA" id="ARBA00076257"/>
    </source>
</evidence>
<feature type="transmembrane region" description="Helical" evidence="22">
    <location>
        <begin position="615"/>
        <end position="637"/>
    </location>
</feature>
<evidence type="ECO:0000313" key="27">
    <source>
        <dbReference type="Proteomes" id="UP001634394"/>
    </source>
</evidence>
<dbReference type="GO" id="GO:0005764">
    <property type="term" value="C:lysosome"/>
    <property type="evidence" value="ECO:0007669"/>
    <property type="project" value="UniProtKB-ARBA"/>
</dbReference>
<feature type="region of interest" description="Disordered" evidence="21">
    <location>
        <begin position="171"/>
        <end position="195"/>
    </location>
</feature>
<dbReference type="Proteomes" id="UP001634394">
    <property type="component" value="Unassembled WGS sequence"/>
</dbReference>
<feature type="compositionally biased region" description="Low complexity" evidence="21">
    <location>
        <begin position="379"/>
        <end position="417"/>
    </location>
</feature>
<keyword evidence="7 23" id="KW-0732">Signal</keyword>
<keyword evidence="6 20" id="KW-0812">Transmembrane</keyword>
<feature type="domain" description="Lysosome-associated membrane glycoprotein 2-like luminal" evidence="24">
    <location>
        <begin position="424"/>
        <end position="588"/>
    </location>
</feature>
<dbReference type="AlphaFoldDB" id="A0ABD3UDP1"/>
<dbReference type="PANTHER" id="PTHR11506">
    <property type="entry name" value="LYSOSOME-ASSOCIATED MEMBRANE GLYCOPROTEIN"/>
    <property type="match status" value="1"/>
</dbReference>
<dbReference type="InterPro" id="IPR048528">
    <property type="entry name" value="Lamp2-like_luminal"/>
</dbReference>
<evidence type="ECO:0000256" key="3">
    <source>
        <dbReference type="ARBA" id="ARBA00004172"/>
    </source>
</evidence>
<evidence type="ECO:0000256" key="1">
    <source>
        <dbReference type="ARBA" id="ARBA00004151"/>
    </source>
</evidence>
<evidence type="ECO:0000256" key="11">
    <source>
        <dbReference type="ARBA" id="ARBA00023136"/>
    </source>
</evidence>
<gene>
    <name evidence="26" type="ORF">ACJMK2_017864</name>
</gene>
<evidence type="ECO:0000256" key="7">
    <source>
        <dbReference type="ARBA" id="ARBA00022729"/>
    </source>
</evidence>
<keyword evidence="12" id="KW-0325">Glycoprotein</keyword>
<keyword evidence="11 20" id="KW-0472">Membrane</keyword>
<evidence type="ECO:0000256" key="13">
    <source>
        <dbReference type="ARBA" id="ARBA00023273"/>
    </source>
</evidence>
<comment type="similarity">
    <text evidence="5 20">Belongs to the LAMP family.</text>
</comment>
<evidence type="ECO:0000256" key="10">
    <source>
        <dbReference type="ARBA" id="ARBA00023018"/>
    </source>
</evidence>
<keyword evidence="13" id="KW-0966">Cell projection</keyword>
<evidence type="ECO:0000256" key="16">
    <source>
        <dbReference type="ARBA" id="ARBA00053950"/>
    </source>
</evidence>
<evidence type="ECO:0000256" key="8">
    <source>
        <dbReference type="ARBA" id="ARBA00022753"/>
    </source>
</evidence>
<feature type="domain" description="Lysosome-associated membrane glycoprotein 2-like luminal" evidence="24">
    <location>
        <begin position="206"/>
        <end position="358"/>
    </location>
</feature>
<dbReference type="GO" id="GO:0005886">
    <property type="term" value="C:plasma membrane"/>
    <property type="evidence" value="ECO:0007669"/>
    <property type="project" value="UniProtKB-SubCell"/>
</dbReference>
<keyword evidence="27" id="KW-1185">Reference proteome</keyword>
<evidence type="ECO:0000256" key="2">
    <source>
        <dbReference type="ARBA" id="ARBA00004158"/>
    </source>
</evidence>
<evidence type="ECO:0000259" key="24">
    <source>
        <dbReference type="Pfam" id="PF01299"/>
    </source>
</evidence>
<evidence type="ECO:0000256" key="14">
    <source>
        <dbReference type="ARBA" id="ARBA00023329"/>
    </source>
</evidence>
<feature type="chain" id="PRO_5044840047" description="Lysosome-associated membrane glycoprotein 5" evidence="23">
    <location>
        <begin position="20"/>
        <end position="649"/>
    </location>
</feature>
<name>A0ABD3UDP1_SINWO</name>
<feature type="signal peptide" evidence="23">
    <location>
        <begin position="1"/>
        <end position="19"/>
    </location>
</feature>
<dbReference type="PROSITE" id="PS51407">
    <property type="entry name" value="LAMP_3"/>
    <property type="match status" value="1"/>
</dbReference>
<feature type="domain" description="Lysosome-associated membrane glycoprotein 2-like luminal" evidence="24">
    <location>
        <begin position="26"/>
        <end position="163"/>
    </location>
</feature>
<comment type="caution">
    <text evidence="20">Lacks conserved residue(s) required for the propagation of feature annotation.</text>
</comment>
<evidence type="ECO:0000256" key="12">
    <source>
        <dbReference type="ARBA" id="ARBA00023180"/>
    </source>
</evidence>
<keyword evidence="10" id="KW-0770">Synapse</keyword>
<dbReference type="GO" id="GO:0010008">
    <property type="term" value="C:endosome membrane"/>
    <property type="evidence" value="ECO:0007669"/>
    <property type="project" value="UniProtKB-SubCell"/>
</dbReference>
<feature type="compositionally biased region" description="Low complexity" evidence="21">
    <location>
        <begin position="179"/>
        <end position="195"/>
    </location>
</feature>
<keyword evidence="9 22" id="KW-1133">Transmembrane helix</keyword>
<keyword evidence="14" id="KW-0968">Cytoplasmic vesicle</keyword>
<evidence type="ECO:0000256" key="9">
    <source>
        <dbReference type="ARBA" id="ARBA00022989"/>
    </source>
</evidence>
<evidence type="ECO:0000256" key="22">
    <source>
        <dbReference type="SAM" id="Phobius"/>
    </source>
</evidence>
<evidence type="ECO:0000256" key="6">
    <source>
        <dbReference type="ARBA" id="ARBA00022692"/>
    </source>
</evidence>
<evidence type="ECO:0000259" key="25">
    <source>
        <dbReference type="Pfam" id="PF21222"/>
    </source>
</evidence>
<evidence type="ECO:0000256" key="18">
    <source>
        <dbReference type="ARBA" id="ARBA00074379"/>
    </source>
</evidence>
<feature type="domain" description="Lysosome-associated membrane glycoprotein 2-like transmembrane" evidence="25">
    <location>
        <begin position="616"/>
        <end position="646"/>
    </location>
</feature>
<dbReference type="InterPro" id="IPR048524">
    <property type="entry name" value="Lamp2-like_TM"/>
</dbReference>
<feature type="region of interest" description="Disordered" evidence="21">
    <location>
        <begin position="367"/>
        <end position="417"/>
    </location>
</feature>
<dbReference type="Gene3D" id="2.40.160.110">
    <property type="match status" value="3"/>
</dbReference>
<evidence type="ECO:0000256" key="5">
    <source>
        <dbReference type="ARBA" id="ARBA00009644"/>
    </source>
</evidence>
<evidence type="ECO:0000256" key="17">
    <source>
        <dbReference type="ARBA" id="ARBA00060492"/>
    </source>
</evidence>
<evidence type="ECO:0000256" key="21">
    <source>
        <dbReference type="SAM" id="MobiDB-lite"/>
    </source>
</evidence>
<evidence type="ECO:0000313" key="26">
    <source>
        <dbReference type="EMBL" id="KAL3846916.1"/>
    </source>
</evidence>
<dbReference type="CDD" id="cd12087">
    <property type="entry name" value="TM_EGFR-like"/>
    <property type="match status" value="1"/>
</dbReference>
<dbReference type="Pfam" id="PF21222">
    <property type="entry name" value="Lamp2_2nd"/>
    <property type="match status" value="1"/>
</dbReference>
<comment type="subcellular location">
    <subcellularLocation>
        <location evidence="4">Cell projection</location>
        <location evidence="4">Dendrite</location>
    </subcellularLocation>
    <subcellularLocation>
        <location evidence="17">Cell projection</location>
        <location evidence="17">Growth cone membrane</location>
        <topology evidence="17">Single-pass type I membrane protein</topology>
    </subcellularLocation>
    <subcellularLocation>
        <location evidence="15">Cytoplasmic vesicle</location>
        <location evidence="15">Secretory vesicle</location>
        <location evidence="15">Synaptic vesicle membrane</location>
        <topology evidence="15">Single-pass type I membrane protein</topology>
    </subcellularLocation>
    <subcellularLocation>
        <location evidence="2">Early endosome membrane</location>
        <topology evidence="2">Single-pass type I membrane protein</topology>
    </subcellularLocation>
    <subcellularLocation>
        <location evidence="1">Endoplasmic reticulum-Golgi intermediate compartment membrane</location>
        <topology evidence="1">Single-pass type I membrane protein</topology>
    </subcellularLocation>
    <subcellularLocation>
        <location evidence="20">Membrane</location>
        <topology evidence="20">Single-pass type I membrane protein</topology>
    </subcellularLocation>
    <subcellularLocation>
        <location evidence="3">Recycling endosome</location>
    </subcellularLocation>
</comment>
<evidence type="ECO:0000256" key="23">
    <source>
        <dbReference type="SAM" id="SignalP"/>
    </source>
</evidence>
<dbReference type="InterPro" id="IPR002000">
    <property type="entry name" value="Lysosome-assoc_membr_glycop"/>
</dbReference>
<evidence type="ECO:0000256" key="20">
    <source>
        <dbReference type="PROSITE-ProRule" id="PRU00740"/>
    </source>
</evidence>
<reference evidence="26 27" key="1">
    <citation type="submission" date="2024-11" db="EMBL/GenBank/DDBJ databases">
        <title>Chromosome-level genome assembly of the freshwater bivalve Anodonta woodiana.</title>
        <authorList>
            <person name="Chen X."/>
        </authorList>
    </citation>
    <scope>NUCLEOTIDE SEQUENCE [LARGE SCALE GENOMIC DNA]</scope>
    <source>
        <strain evidence="26">MN2024</strain>
        <tissue evidence="26">Gills</tissue>
    </source>
</reference>
<keyword evidence="8" id="KW-0967">Endosome</keyword>
<dbReference type="PANTHER" id="PTHR11506:SF35">
    <property type="entry name" value="LYSOSOME-ASSOCIATED MEMBRANE GLYCOPROTEIN 5"/>
    <property type="match status" value="1"/>
</dbReference>
<dbReference type="Pfam" id="PF01299">
    <property type="entry name" value="Lamp2-like_luminal"/>
    <property type="match status" value="3"/>
</dbReference>
<accession>A0ABD3UDP1</accession>
<organism evidence="26 27">
    <name type="scientific">Sinanodonta woodiana</name>
    <name type="common">Chinese pond mussel</name>
    <name type="synonym">Anodonta woodiana</name>
    <dbReference type="NCBI Taxonomy" id="1069815"/>
    <lineage>
        <taxon>Eukaryota</taxon>
        <taxon>Metazoa</taxon>
        <taxon>Spiralia</taxon>
        <taxon>Lophotrochozoa</taxon>
        <taxon>Mollusca</taxon>
        <taxon>Bivalvia</taxon>
        <taxon>Autobranchia</taxon>
        <taxon>Heteroconchia</taxon>
        <taxon>Palaeoheterodonta</taxon>
        <taxon>Unionida</taxon>
        <taxon>Unionoidea</taxon>
        <taxon>Unionidae</taxon>
        <taxon>Unioninae</taxon>
        <taxon>Sinanodonta</taxon>
    </lineage>
</organism>
<protein>
    <recommendedName>
        <fullName evidence="18">Lysosome-associated membrane glycoprotein 5</fullName>
    </recommendedName>
    <alternativeName>
        <fullName evidence="19">Lysosome-associated membrane protein 5</fullName>
    </alternativeName>
</protein>
<comment type="function">
    <text evidence="16">Plays a role in short-term synaptic plasticity in a subset of GABAergic neurons in the brain.</text>
</comment>
<evidence type="ECO:0000256" key="15">
    <source>
        <dbReference type="ARBA" id="ARBA00029428"/>
    </source>
</evidence>